<dbReference type="Pfam" id="PF14369">
    <property type="entry name" value="Zn_ribbon_19"/>
    <property type="match status" value="1"/>
</dbReference>
<dbReference type="InterPro" id="IPR039525">
    <property type="entry name" value="RNF126-like_zinc-ribbon"/>
</dbReference>
<accession>A0AAE1JUE5</accession>
<sequence length="324" mass="36552">MSSGATHWCYRCRQEIIPEGRDFTCPHCDGGFVVELDEMQRTAHMEDFHQAPDIFGAIHAVMGRRFPEPRFIDSVDHMMRQRMARRNPDYDVRGRSISAIGPDQSWGFISSGPYLIFHGQVPGFTLTNGIPRSGPRRVDVSDYFMGPGLEELIEQLTMNDRHGPAPASRSSIDAMPTITITQAHLRSDSQCPVCQDKFELGSQARAMPCSHIYHTDCIVPWLIQHNSCPVCRVELPPHGQVNPHASHNLGGINAESTNNDSLRERENSQQNQGRRNPFSFLWPFRSSSSNSNNQYAETRGSNNSSNSRDQNNNGTNHSRWRFDG</sequence>
<evidence type="ECO:0000313" key="11">
    <source>
        <dbReference type="EMBL" id="KAK4275793.1"/>
    </source>
</evidence>
<keyword evidence="7" id="KW-0862">Zinc</keyword>
<dbReference type="GO" id="GO:0005737">
    <property type="term" value="C:cytoplasm"/>
    <property type="evidence" value="ECO:0007669"/>
    <property type="project" value="TreeGrafter"/>
</dbReference>
<evidence type="ECO:0000256" key="1">
    <source>
        <dbReference type="ARBA" id="ARBA00000900"/>
    </source>
</evidence>
<evidence type="ECO:0000256" key="5">
    <source>
        <dbReference type="ARBA" id="ARBA00022771"/>
    </source>
</evidence>
<dbReference type="PANTHER" id="PTHR15710">
    <property type="entry name" value="E3 UBIQUITIN-PROTEIN LIGASE PRAJA"/>
    <property type="match status" value="1"/>
</dbReference>
<evidence type="ECO:0000256" key="3">
    <source>
        <dbReference type="ARBA" id="ARBA00022679"/>
    </source>
</evidence>
<comment type="catalytic activity">
    <reaction evidence="1">
        <text>S-ubiquitinyl-[E2 ubiquitin-conjugating enzyme]-L-cysteine + [acceptor protein]-L-lysine = [E2 ubiquitin-conjugating enzyme]-L-cysteine + N(6)-ubiquitinyl-[acceptor protein]-L-lysine.</text>
        <dbReference type="EC" id="2.3.2.27"/>
    </reaction>
</comment>
<keyword evidence="3" id="KW-0808">Transferase</keyword>
<keyword evidence="5 8" id="KW-0863">Zinc-finger</keyword>
<dbReference type="Pfam" id="PF13639">
    <property type="entry name" value="zf-RING_2"/>
    <property type="match status" value="1"/>
</dbReference>
<dbReference type="FunFam" id="3.30.40.10:FF:000022">
    <property type="entry name" value="E3 ubiquitin-protein ligase RING1-like"/>
    <property type="match status" value="1"/>
</dbReference>
<dbReference type="GO" id="GO:0008270">
    <property type="term" value="F:zinc ion binding"/>
    <property type="evidence" value="ECO:0007669"/>
    <property type="project" value="UniProtKB-KW"/>
</dbReference>
<dbReference type="GO" id="GO:0016567">
    <property type="term" value="P:protein ubiquitination"/>
    <property type="evidence" value="ECO:0007669"/>
    <property type="project" value="TreeGrafter"/>
</dbReference>
<dbReference type="Proteomes" id="UP001293593">
    <property type="component" value="Unassembled WGS sequence"/>
</dbReference>
<evidence type="ECO:0000256" key="8">
    <source>
        <dbReference type="PROSITE-ProRule" id="PRU00175"/>
    </source>
</evidence>
<feature type="region of interest" description="Disordered" evidence="9">
    <location>
        <begin position="242"/>
        <end position="324"/>
    </location>
</feature>
<dbReference type="SUPFAM" id="SSF57850">
    <property type="entry name" value="RING/U-box"/>
    <property type="match status" value="1"/>
</dbReference>
<protein>
    <recommendedName>
        <fullName evidence="2">RING-type E3 ubiquitin transferase</fullName>
        <ecNumber evidence="2">2.3.2.27</ecNumber>
    </recommendedName>
</protein>
<dbReference type="InterPro" id="IPR001841">
    <property type="entry name" value="Znf_RING"/>
</dbReference>
<evidence type="ECO:0000256" key="4">
    <source>
        <dbReference type="ARBA" id="ARBA00022723"/>
    </source>
</evidence>
<gene>
    <name evidence="11" type="ORF">QN277_018817</name>
</gene>
<keyword evidence="12" id="KW-1185">Reference proteome</keyword>
<dbReference type="Gene3D" id="3.30.40.10">
    <property type="entry name" value="Zinc/RING finger domain, C3HC4 (zinc finger)"/>
    <property type="match status" value="1"/>
</dbReference>
<evidence type="ECO:0000256" key="6">
    <source>
        <dbReference type="ARBA" id="ARBA00022786"/>
    </source>
</evidence>
<feature type="domain" description="RING-type" evidence="10">
    <location>
        <begin position="191"/>
        <end position="232"/>
    </location>
</feature>
<dbReference type="SMART" id="SM00184">
    <property type="entry name" value="RING"/>
    <property type="match status" value="1"/>
</dbReference>
<evidence type="ECO:0000259" key="10">
    <source>
        <dbReference type="PROSITE" id="PS50089"/>
    </source>
</evidence>
<evidence type="ECO:0000256" key="2">
    <source>
        <dbReference type="ARBA" id="ARBA00012483"/>
    </source>
</evidence>
<dbReference type="GO" id="GO:0061630">
    <property type="term" value="F:ubiquitin protein ligase activity"/>
    <property type="evidence" value="ECO:0007669"/>
    <property type="project" value="UniProtKB-EC"/>
</dbReference>
<dbReference type="PANTHER" id="PTHR15710:SF34">
    <property type="entry name" value="E3 UBIQUITIN-PROTEIN LIGASE RHC1A-RELATED"/>
    <property type="match status" value="1"/>
</dbReference>
<keyword evidence="6" id="KW-0833">Ubl conjugation pathway</keyword>
<feature type="compositionally biased region" description="Polar residues" evidence="9">
    <location>
        <begin position="285"/>
        <end position="300"/>
    </location>
</feature>
<dbReference type="InterPro" id="IPR013083">
    <property type="entry name" value="Znf_RING/FYVE/PHD"/>
</dbReference>
<keyword evidence="4" id="KW-0479">Metal-binding</keyword>
<dbReference type="PROSITE" id="PS50089">
    <property type="entry name" value="ZF_RING_2"/>
    <property type="match status" value="1"/>
</dbReference>
<name>A0AAE1JUE5_9FABA</name>
<feature type="compositionally biased region" description="Low complexity" evidence="9">
    <location>
        <begin position="301"/>
        <end position="313"/>
    </location>
</feature>
<reference evidence="11" key="1">
    <citation type="submission" date="2023-10" db="EMBL/GenBank/DDBJ databases">
        <title>Chromosome-level genome of the transformable northern wattle, Acacia crassicarpa.</title>
        <authorList>
            <person name="Massaro I."/>
            <person name="Sinha N.R."/>
            <person name="Poethig S."/>
            <person name="Leichty A.R."/>
        </authorList>
    </citation>
    <scope>NUCLEOTIDE SEQUENCE</scope>
    <source>
        <strain evidence="11">Acra3RX</strain>
        <tissue evidence="11">Leaf</tissue>
    </source>
</reference>
<evidence type="ECO:0000313" key="12">
    <source>
        <dbReference type="Proteomes" id="UP001293593"/>
    </source>
</evidence>
<evidence type="ECO:0000256" key="9">
    <source>
        <dbReference type="SAM" id="MobiDB-lite"/>
    </source>
</evidence>
<dbReference type="EMBL" id="JAWXYG010000004">
    <property type="protein sequence ID" value="KAK4275793.1"/>
    <property type="molecule type" value="Genomic_DNA"/>
</dbReference>
<organism evidence="11 12">
    <name type="scientific">Acacia crassicarpa</name>
    <name type="common">northern wattle</name>
    <dbReference type="NCBI Taxonomy" id="499986"/>
    <lineage>
        <taxon>Eukaryota</taxon>
        <taxon>Viridiplantae</taxon>
        <taxon>Streptophyta</taxon>
        <taxon>Embryophyta</taxon>
        <taxon>Tracheophyta</taxon>
        <taxon>Spermatophyta</taxon>
        <taxon>Magnoliopsida</taxon>
        <taxon>eudicotyledons</taxon>
        <taxon>Gunneridae</taxon>
        <taxon>Pentapetalae</taxon>
        <taxon>rosids</taxon>
        <taxon>fabids</taxon>
        <taxon>Fabales</taxon>
        <taxon>Fabaceae</taxon>
        <taxon>Caesalpinioideae</taxon>
        <taxon>mimosoid clade</taxon>
        <taxon>Acacieae</taxon>
        <taxon>Acacia</taxon>
    </lineage>
</organism>
<dbReference type="AlphaFoldDB" id="A0AAE1JUE5"/>
<proteinExistence type="predicted"/>
<dbReference type="EC" id="2.3.2.27" evidence="2"/>
<comment type="caution">
    <text evidence="11">The sequence shown here is derived from an EMBL/GenBank/DDBJ whole genome shotgun (WGS) entry which is preliminary data.</text>
</comment>
<evidence type="ECO:0000256" key="7">
    <source>
        <dbReference type="ARBA" id="ARBA00022833"/>
    </source>
</evidence>